<reference evidence="1 2" key="1">
    <citation type="journal article" date="2021" name="Syst. Appl. Microbiol.">
        <title>Persephonella atlantica sp. nov.: How to adapt to physico-chemical gradients in high temperature hydrothermal habitats.</title>
        <authorList>
            <person name="Francois D.X."/>
            <person name="Godfroy A."/>
            <person name="Mathien C."/>
            <person name="Aube J."/>
            <person name="Cathalot C."/>
            <person name="Lesongeur F."/>
            <person name="L'Haridon S."/>
            <person name="Philippon X."/>
            <person name="Roussel E.G."/>
        </authorList>
    </citation>
    <scope>NUCLEOTIDE SEQUENCE [LARGE SCALE GENOMIC DNA]</scope>
    <source>
        <strain evidence="1 2">MO1340</strain>
    </source>
</reference>
<evidence type="ECO:0000313" key="1">
    <source>
        <dbReference type="EMBL" id="MBK3332590.1"/>
    </source>
</evidence>
<name>A0ABS1GI54_9AQUI</name>
<dbReference type="RefSeq" id="WP_200674010.1">
    <property type="nucleotide sequence ID" value="NZ_JAACYA010000002.1"/>
</dbReference>
<proteinExistence type="predicted"/>
<organism evidence="1 2">
    <name type="scientific">Persephonella atlantica</name>
    <dbReference type="NCBI Taxonomy" id="2699429"/>
    <lineage>
        <taxon>Bacteria</taxon>
        <taxon>Pseudomonadati</taxon>
        <taxon>Aquificota</taxon>
        <taxon>Aquificia</taxon>
        <taxon>Aquificales</taxon>
        <taxon>Hydrogenothermaceae</taxon>
        <taxon>Persephonella</taxon>
    </lineage>
</organism>
<sequence>MKIAYINFYSYGNSYRAGALITDMSTKPVEFRVTSNLNIDKLQEILYGEVLEEILYRERFTVQLLNSLQEDYDIVLTKEKNLLSIRKEIQKPVVHIQKYDPFMPENRLSHKVVNIHDRFEPLYITISKEDENKLVSISHSLQEMYRNFNIMEPFERIKNAIKYIMESEIENRADICIR</sequence>
<dbReference type="EMBL" id="JAACYA010000002">
    <property type="protein sequence ID" value="MBK3332590.1"/>
    <property type="molecule type" value="Genomic_DNA"/>
</dbReference>
<dbReference type="Proteomes" id="UP000772812">
    <property type="component" value="Unassembled WGS sequence"/>
</dbReference>
<accession>A0ABS1GI54</accession>
<gene>
    <name evidence="1" type="ORF">GWK41_05880</name>
</gene>
<protein>
    <submittedName>
        <fullName evidence="1">Uncharacterized protein</fullName>
    </submittedName>
</protein>
<keyword evidence="2" id="KW-1185">Reference proteome</keyword>
<comment type="caution">
    <text evidence="1">The sequence shown here is derived from an EMBL/GenBank/DDBJ whole genome shotgun (WGS) entry which is preliminary data.</text>
</comment>
<evidence type="ECO:0000313" key="2">
    <source>
        <dbReference type="Proteomes" id="UP000772812"/>
    </source>
</evidence>